<dbReference type="EMBL" id="LC738879">
    <property type="protein sequence ID" value="BDT62947.1"/>
    <property type="molecule type" value="Genomic_DNA"/>
</dbReference>
<sequence>MSKYNEDIRITCFKTCLLEYLKSTLSIFTEAISLYSIYNDGKNYNLQNGEDINIKRATIQFFKNVNINFEYIEETKFNLNIVIERDDKFCIEYIVYLLLAIDVFISLLSNSQDNNYHNKNNSKSCENGTFKRKLVIDLSCIDKNVLGAEKCKTNENSLYGFAIALLANRPNKPFSFLIFPRNKSCNKTILRNSLSLFFTDNEINNISKRIKTCRIDNRIKVIISKYRKKIKDMTITSNKGLIVASKVSDIIIKLEEDKRLNFGIYINLIDRETYTSVIVMERRTKQLNKSILDYLEGLLNLDKNTCPAQLDIVNYLVSFKLNIQSITDTYFPTLKFNSSRKKDKLSNKIKILLNNHNNYWSNNKDDNNFIVGKGNKNTNINNCLDDGIYDTKFKNSYDINRGDYDLKYNATIGDNSKILNALTKNPKNNSQCLDTFINSILPLLVNDVITNMWLNKLFLLDDHVTMINQNDIKPTGLLLSLLKKMKKETYKNKPKIMEILRSYSNVCIRLRNNRLPRPLKYSYNNPSKKQKINSDDIITNQSLKYNELIAKQPRGSMNIKDTLLNINLEVSGDILIGSDDINVNSVFYNLYVDDFLDYFNSNCKCYYRK</sequence>
<accession>A0A9C7EZ01</accession>
<reference evidence="1" key="1">
    <citation type="submission" date="2022-10" db="EMBL/GenBank/DDBJ databases">
        <title>Genome sequences of endogenous nimaviruses in decapod crustaceans.</title>
        <authorList>
            <person name="Kawato S."/>
            <person name="Nozaki R."/>
            <person name="Kondo H."/>
            <person name="Hirono I."/>
        </authorList>
    </citation>
    <scope>NUCLEOTIDE SEQUENCE</scope>
    <source>
        <strain evidence="1">Ube2021</strain>
    </source>
</reference>
<protein>
    <submittedName>
        <fullName evidence="1">Uncharacterized protein</fullName>
    </submittedName>
</protein>
<evidence type="ECO:0000313" key="1">
    <source>
        <dbReference type="EMBL" id="BDT62947.1"/>
    </source>
</evidence>
<organism evidence="1">
    <name type="scientific">Trachysalambria curvirostris majanivirus</name>
    <dbReference type="NCBI Taxonomy" id="2984281"/>
    <lineage>
        <taxon>Viruses</taxon>
        <taxon>Viruses incertae sedis</taxon>
        <taxon>Naldaviricetes</taxon>
        <taxon>Nimaviridae</taxon>
    </lineage>
</organism>
<name>A0A9C7EZ01_9VIRU</name>
<proteinExistence type="predicted"/>